<evidence type="ECO:0000259" key="10">
    <source>
        <dbReference type="Pfam" id="PF21463"/>
    </source>
</evidence>
<evidence type="ECO:0000256" key="3">
    <source>
        <dbReference type="ARBA" id="ARBA00022969"/>
    </source>
</evidence>
<evidence type="ECO:0000313" key="11">
    <source>
        <dbReference type="EMBL" id="AFS60098.1"/>
    </source>
</evidence>
<reference evidence="11" key="1">
    <citation type="submission" date="2012-03" db="EMBL/GenBank/DDBJ databases">
        <title>Cloning a novel insecticidal cry69Aa-like gene from a Bacillus thuringiensis BtMC28.</title>
        <authorList>
            <person name="Guan P."/>
            <person name="Zheng A."/>
            <person name="Zhu J."/>
            <person name="Li P."/>
        </authorList>
    </citation>
    <scope>NUCLEOTIDE SEQUENCE</scope>
    <source>
        <strain evidence="11">BtMC28</strain>
    </source>
</reference>
<keyword evidence="3" id="KW-0749">Sporulation</keyword>
<proteinExistence type="inferred from homology"/>
<dbReference type="Pfam" id="PF17997">
    <property type="entry name" value="Cry1Ac_D5"/>
    <property type="match status" value="2"/>
</dbReference>
<evidence type="ECO:0000256" key="1">
    <source>
        <dbReference type="ARBA" id="ARBA00007819"/>
    </source>
</evidence>
<dbReference type="SMR" id="A0A0U1SMB7"/>
<dbReference type="InterPro" id="IPR036716">
    <property type="entry name" value="Pest_crys_N_sf"/>
</dbReference>
<keyword evidence="2" id="KW-0800">Toxin</keyword>
<feature type="domain" description="Pesticidal crystal protein Cry" evidence="9">
    <location>
        <begin position="752"/>
        <end position="843"/>
    </location>
</feature>
<keyword evidence="4" id="KW-0843">Virulence</keyword>
<dbReference type="PANTHER" id="PTHR37003">
    <property type="entry name" value="ENDOTOXIN_N DOMAIN-CONTAINING PROTEIN-RELATED"/>
    <property type="match status" value="1"/>
</dbReference>
<dbReference type="InterPro" id="IPR038979">
    <property type="entry name" value="Pest_crys"/>
</dbReference>
<dbReference type="SUPFAM" id="SSF51096">
    <property type="entry name" value="delta-Endotoxin (insectocide), middle domain"/>
    <property type="match status" value="1"/>
</dbReference>
<dbReference type="SUPFAM" id="SSF49785">
    <property type="entry name" value="Galactose-binding domain-like"/>
    <property type="match status" value="2"/>
</dbReference>
<evidence type="ECO:0000259" key="8">
    <source>
        <dbReference type="Pfam" id="PF03945"/>
    </source>
</evidence>
<dbReference type="GO" id="GO:0090729">
    <property type="term" value="F:toxin activity"/>
    <property type="evidence" value="ECO:0007669"/>
    <property type="project" value="UniProtKB-KW"/>
</dbReference>
<sequence>MNGGEKMNQNNQNEIEILDTASNNLGQSSGYPGYPLAKDPKVPFKNSNYKDWLANCEESNVEPLLTEEDLRNALFTSINITTSLLNYLGLGPIGTGVNILGRIFGFLWPNPNELNWVNLIRVVEALIDQRIELYAIENATSKLEGLRSVVSIYNTAFNHWNASEASRRDDALKERVRTTFADVDSALAAAIPQFRQNRFQQQLLLVYAQAANMHLLVLRDAVIHGEAWGYKSVTVDGFYDRQVCLIDAYTEHCMTFYRQGLQDLRNRGNWNAFNNYRRNMTIALLDIISLFSNYDGRVYRTSTPMQLTREVYTEPISNNNWGNLRLNAAQFQQVENDLIRPPSLFSIFNGSTMQASQLFVGGSGPVHTIQRFNIRSQTSGPNPHHSTSPWIGRLHSPTPSRTFELNTPGSDIYFIRSIASTYSTGSGYGNLISGLNQVIFYASPDRTSATVIDFINLNTPFRIVTKDSHLPPTGSHPIPSQFDYTHRLSWISATGAGLLQPSGSMVPAYGWNHISAERTNRLLPDRITQFPAVKSWALGGAGSTVARVISGPGHTGGALIAMNGFSLLEMRFNSPSRQRYRIRIRFVNDFNDVNCEIFSPNIPINTVNFVMPGSRASVNPNLSVRDFRYVNVPGSFEMPPNSNVSVILFTLNATGTCLIDKIEFIPDDLTNLEYEGKRHLEKAKKAVDDLFINNGREALKVNTTDYDVDQAANLVECVPEELYAKEKMILLDEVKHAKQLSASRNLIRNGNFAFYTDEWTTSNNVSIQADNPTFKGNYLNMPGASETEGGTTRFPTYVLQKIDESKLKPYTRYKVRGFVGSSHDVKLIVERYGKEVDALLNVRNDLALNTVAPSRIEASQCPSKTYPIIQDGCLTNVIDTNSYEEAQSGHANYKKEHGMCHQSHQFDFHIDTGEVHINKNPGIWVLFKISSPEGHATLDNIELIEEGPLVGESLALVKKREKKWKHEMGTRWLQTKEVYEKAKGEIDALFTDVQDQALKFDTNISHIISAEHLVQSMPYVYNKWLSNVPGMNYDIYTELERRITQAYSLYERRNIIKNGDFDHGLNHWHATPHAKVQQTGGTAVLVIPNWSSNVSQNLCVEHNHGYALRVTAKKEGPGKGYVTISDCNGNQETLTFTSCDNYVSNEITNDQSEYHFSQEMNEQRSYYPNETINEQLDYSLDQVRNEQRCYTRNEITNDQSEYHFSQEMNEQRCYYPNETINEHRNYVTRTIDFFPDTDQVRIDIGETEGTFKVESIELICMKSQ</sequence>
<dbReference type="AlphaFoldDB" id="A0A0U1SMB7"/>
<dbReference type="InterPro" id="IPR005638">
    <property type="entry name" value="Pest_crys_dom-III"/>
</dbReference>
<feature type="domain" description="Pesticidal crystal protein" evidence="8">
    <location>
        <begin position="102"/>
        <end position="295"/>
    </location>
</feature>
<dbReference type="InterPro" id="IPR048645">
    <property type="entry name" value="Cry1Ac-like_dom-VII"/>
</dbReference>
<feature type="domain" description="Pesticidal crystal protein" evidence="6">
    <location>
        <begin position="305"/>
        <end position="516"/>
    </location>
</feature>
<dbReference type="InterPro" id="IPR036399">
    <property type="entry name" value="Pest_cryst_cen_dom_sf"/>
</dbReference>
<evidence type="ECO:0000259" key="6">
    <source>
        <dbReference type="Pfam" id="PF00555"/>
    </source>
</evidence>
<name>A0A0U1SMB7_BACTU</name>
<feature type="domain" description="Pesticidal crystal protein" evidence="7">
    <location>
        <begin position="527"/>
        <end position="667"/>
    </location>
</feature>
<protein>
    <recommendedName>
        <fullName evidence="5">Crystaline entomocidal protoxin</fullName>
    </recommendedName>
</protein>
<dbReference type="GO" id="GO:0030435">
    <property type="term" value="P:sporulation resulting in formation of a cellular spore"/>
    <property type="evidence" value="ECO:0007669"/>
    <property type="project" value="UniProtKB-KW"/>
</dbReference>
<dbReference type="Pfam" id="PF03944">
    <property type="entry name" value="Endotoxin_C"/>
    <property type="match status" value="1"/>
</dbReference>
<evidence type="ECO:0000256" key="2">
    <source>
        <dbReference type="ARBA" id="ARBA00022656"/>
    </source>
</evidence>
<dbReference type="SUPFAM" id="SSF56849">
    <property type="entry name" value="delta-Endotoxin (insectocide), N-terminal domain"/>
    <property type="match status" value="1"/>
</dbReference>
<evidence type="ECO:0000259" key="7">
    <source>
        <dbReference type="Pfam" id="PF03944"/>
    </source>
</evidence>
<dbReference type="InterPro" id="IPR008979">
    <property type="entry name" value="Galactose-bd-like_sf"/>
</dbReference>
<organism evidence="11">
    <name type="scientific">Bacillus thuringiensis</name>
    <dbReference type="NCBI Taxonomy" id="1428"/>
    <lineage>
        <taxon>Bacteria</taxon>
        <taxon>Bacillati</taxon>
        <taxon>Bacillota</taxon>
        <taxon>Bacilli</taxon>
        <taxon>Bacillales</taxon>
        <taxon>Bacillaceae</taxon>
        <taxon>Bacillus</taxon>
        <taxon>Bacillus cereus group</taxon>
    </lineage>
</organism>
<dbReference type="GO" id="GO:0001907">
    <property type="term" value="P:symbiont-mediated killing of host cell"/>
    <property type="evidence" value="ECO:0007669"/>
    <property type="project" value="InterPro"/>
</dbReference>
<feature type="domain" description="Pesticidal crystal protein Cry" evidence="9">
    <location>
        <begin position="884"/>
        <end position="947"/>
    </location>
</feature>
<comment type="similarity">
    <text evidence="1">Belongs to the delta endotoxin family.</text>
</comment>
<dbReference type="Gene3D" id="2.60.120.260">
    <property type="entry name" value="Galactose-binding domain-like"/>
    <property type="match status" value="2"/>
</dbReference>
<dbReference type="Pfam" id="PF03945">
    <property type="entry name" value="Endotoxin_N"/>
    <property type="match status" value="1"/>
</dbReference>
<dbReference type="PANTHER" id="PTHR37003:SF2">
    <property type="entry name" value="PESTICIDAL CRYSTAL PROTEIN N-TERMINAL DOMAIN-CONTAINING PROTEIN"/>
    <property type="match status" value="1"/>
</dbReference>
<dbReference type="CDD" id="cd04085">
    <property type="entry name" value="delta_endotoxin_C"/>
    <property type="match status" value="1"/>
</dbReference>
<dbReference type="InterPro" id="IPR001178">
    <property type="entry name" value="Pest_cryst_dom_II"/>
</dbReference>
<dbReference type="InterPro" id="IPR041587">
    <property type="entry name" value="Cry_V"/>
</dbReference>
<dbReference type="Pfam" id="PF21463">
    <property type="entry name" value="Cry1Ac_dom-VII"/>
    <property type="match status" value="1"/>
</dbReference>
<dbReference type="GO" id="GO:0005102">
    <property type="term" value="F:signaling receptor binding"/>
    <property type="evidence" value="ECO:0007669"/>
    <property type="project" value="InterPro"/>
</dbReference>
<dbReference type="InterPro" id="IPR005639">
    <property type="entry name" value="Pest_crys_dom_I"/>
</dbReference>
<dbReference type="Gene3D" id="2.100.10.10">
    <property type="entry name" value="Pesticidal crystal protein, central domain"/>
    <property type="match status" value="1"/>
</dbReference>
<evidence type="ECO:0000259" key="9">
    <source>
        <dbReference type="Pfam" id="PF17997"/>
    </source>
</evidence>
<dbReference type="EMBL" id="JQ821388">
    <property type="protein sequence ID" value="AFS60098.1"/>
    <property type="molecule type" value="Genomic_DNA"/>
</dbReference>
<accession>A0A0U1SMB7</accession>
<dbReference type="Gene3D" id="1.20.190.10">
    <property type="entry name" value="Pesticidal crystal protein, N-terminal domain"/>
    <property type="match status" value="1"/>
</dbReference>
<feature type="domain" description="Cry1Ac-like" evidence="10">
    <location>
        <begin position="1060"/>
        <end position="1138"/>
    </location>
</feature>
<evidence type="ECO:0000256" key="4">
    <source>
        <dbReference type="ARBA" id="ARBA00023026"/>
    </source>
</evidence>
<evidence type="ECO:0000256" key="5">
    <source>
        <dbReference type="ARBA" id="ARBA00029653"/>
    </source>
</evidence>
<dbReference type="Pfam" id="PF00555">
    <property type="entry name" value="Endotoxin_M"/>
    <property type="match status" value="1"/>
</dbReference>